<feature type="compositionally biased region" description="Basic residues" evidence="1">
    <location>
        <begin position="474"/>
        <end position="489"/>
    </location>
</feature>
<protein>
    <recommendedName>
        <fullName evidence="4">Myb-like domain-containing protein</fullName>
    </recommendedName>
</protein>
<dbReference type="AlphaFoldDB" id="A0A6A6I1Q7"/>
<evidence type="ECO:0008006" key="4">
    <source>
        <dbReference type="Google" id="ProtNLM"/>
    </source>
</evidence>
<feature type="compositionally biased region" description="Basic residues" evidence="1">
    <location>
        <begin position="629"/>
        <end position="644"/>
    </location>
</feature>
<evidence type="ECO:0000256" key="1">
    <source>
        <dbReference type="SAM" id="MobiDB-lite"/>
    </source>
</evidence>
<dbReference type="EMBL" id="ML987203">
    <property type="protein sequence ID" value="KAF2244216.1"/>
    <property type="molecule type" value="Genomic_DNA"/>
</dbReference>
<feature type="compositionally biased region" description="Low complexity" evidence="1">
    <location>
        <begin position="60"/>
        <end position="69"/>
    </location>
</feature>
<evidence type="ECO:0000313" key="2">
    <source>
        <dbReference type="EMBL" id="KAF2244216.1"/>
    </source>
</evidence>
<feature type="compositionally biased region" description="Polar residues" evidence="1">
    <location>
        <begin position="679"/>
        <end position="689"/>
    </location>
</feature>
<feature type="region of interest" description="Disordered" evidence="1">
    <location>
        <begin position="112"/>
        <end position="131"/>
    </location>
</feature>
<dbReference type="CDD" id="cd11660">
    <property type="entry name" value="SANT_TRF"/>
    <property type="match status" value="1"/>
</dbReference>
<dbReference type="GeneID" id="54583233"/>
<feature type="compositionally biased region" description="Polar residues" evidence="1">
    <location>
        <begin position="722"/>
        <end position="731"/>
    </location>
</feature>
<feature type="region of interest" description="Disordered" evidence="1">
    <location>
        <begin position="1"/>
        <end position="91"/>
    </location>
</feature>
<accession>A0A6A6I1Q7</accession>
<feature type="compositionally biased region" description="Polar residues" evidence="1">
    <location>
        <begin position="703"/>
        <end position="712"/>
    </location>
</feature>
<dbReference type="Proteomes" id="UP000800094">
    <property type="component" value="Unassembled WGS sequence"/>
</dbReference>
<organism evidence="2 3">
    <name type="scientific">Trematosphaeria pertusa</name>
    <dbReference type="NCBI Taxonomy" id="390896"/>
    <lineage>
        <taxon>Eukaryota</taxon>
        <taxon>Fungi</taxon>
        <taxon>Dikarya</taxon>
        <taxon>Ascomycota</taxon>
        <taxon>Pezizomycotina</taxon>
        <taxon>Dothideomycetes</taxon>
        <taxon>Pleosporomycetidae</taxon>
        <taxon>Pleosporales</taxon>
        <taxon>Massarineae</taxon>
        <taxon>Trematosphaeriaceae</taxon>
        <taxon>Trematosphaeria</taxon>
    </lineage>
</organism>
<evidence type="ECO:0000313" key="3">
    <source>
        <dbReference type="Proteomes" id="UP000800094"/>
    </source>
</evidence>
<feature type="region of interest" description="Disordered" evidence="1">
    <location>
        <begin position="512"/>
        <end position="733"/>
    </location>
</feature>
<feature type="region of interest" description="Disordered" evidence="1">
    <location>
        <begin position="459"/>
        <end position="497"/>
    </location>
</feature>
<feature type="compositionally biased region" description="Basic and acidic residues" evidence="1">
    <location>
        <begin position="584"/>
        <end position="597"/>
    </location>
</feature>
<name>A0A6A6I1Q7_9PLEO</name>
<feature type="compositionally biased region" description="Basic and acidic residues" evidence="1">
    <location>
        <begin position="41"/>
        <end position="53"/>
    </location>
</feature>
<proteinExistence type="predicted"/>
<gene>
    <name evidence="2" type="ORF">BU26DRAFT_522903</name>
</gene>
<reference evidence="2" key="1">
    <citation type="journal article" date="2020" name="Stud. Mycol.">
        <title>101 Dothideomycetes genomes: a test case for predicting lifestyles and emergence of pathogens.</title>
        <authorList>
            <person name="Haridas S."/>
            <person name="Albert R."/>
            <person name="Binder M."/>
            <person name="Bloem J."/>
            <person name="Labutti K."/>
            <person name="Salamov A."/>
            <person name="Andreopoulos B."/>
            <person name="Baker S."/>
            <person name="Barry K."/>
            <person name="Bills G."/>
            <person name="Bluhm B."/>
            <person name="Cannon C."/>
            <person name="Castanera R."/>
            <person name="Culley D."/>
            <person name="Daum C."/>
            <person name="Ezra D."/>
            <person name="Gonzalez J."/>
            <person name="Henrissat B."/>
            <person name="Kuo A."/>
            <person name="Liang C."/>
            <person name="Lipzen A."/>
            <person name="Lutzoni F."/>
            <person name="Magnuson J."/>
            <person name="Mondo S."/>
            <person name="Nolan M."/>
            <person name="Ohm R."/>
            <person name="Pangilinan J."/>
            <person name="Park H.-J."/>
            <person name="Ramirez L."/>
            <person name="Alfaro M."/>
            <person name="Sun H."/>
            <person name="Tritt A."/>
            <person name="Yoshinaga Y."/>
            <person name="Zwiers L.-H."/>
            <person name="Turgeon B."/>
            <person name="Goodwin S."/>
            <person name="Spatafora J."/>
            <person name="Crous P."/>
            <person name="Grigoriev I."/>
        </authorList>
    </citation>
    <scope>NUCLEOTIDE SEQUENCE</scope>
    <source>
        <strain evidence="2">CBS 122368</strain>
    </source>
</reference>
<dbReference type="RefSeq" id="XP_033679220.1">
    <property type="nucleotide sequence ID" value="XM_033829903.1"/>
</dbReference>
<feature type="compositionally biased region" description="Basic and acidic residues" evidence="1">
    <location>
        <begin position="657"/>
        <end position="670"/>
    </location>
</feature>
<feature type="compositionally biased region" description="Polar residues" evidence="1">
    <location>
        <begin position="8"/>
        <end position="28"/>
    </location>
</feature>
<feature type="compositionally biased region" description="Low complexity" evidence="1">
    <location>
        <begin position="516"/>
        <end position="528"/>
    </location>
</feature>
<keyword evidence="3" id="KW-1185">Reference proteome</keyword>
<dbReference type="Gene3D" id="1.10.10.60">
    <property type="entry name" value="Homeodomain-like"/>
    <property type="match status" value="1"/>
</dbReference>
<sequence>MADRRSARPSSRLKTATPQPPSRATTPQAGRITRRRGTRSASRDVEPRIEAAKPPRRSARQASVASVASDSEPERVAAPKTTRKGQKEAVGDLTTVEEIETQIVIEDAPHTPPRLEAEAPVPHRSPGAISEMSGTTAISSFSMVEAEMLEPRFIVRHLPKLFEALKEFLNHLVPDNGQLEDDHQNIIEMQMPDSDFNADYRDFDAEVTLRLNHFRGEHEQYIHLRAIHRALFGPNRDSAAARCCLDPVLYMANLLIFAKQMMRSDRSEKEIWNALRELDNFFPARFLPALILGTNASESPTGDSALLQETFELALDLRTQLAILVLERASNDSNFNPDEALDEVFFQSKSPQAGAGSVIRGWSVSALGGEDSVLPQAFQGKVVERFSQMREFFPTDAESLERGDVADLDGLGSNFPWNSVILRLLGWVRLRNRELQAAIHNHGGISAIVERVKAEMQNASANEARATSVPQPSPRKKRTSFGRGRRRSSRKFDPNADVDDRVVDKLIARERRSAVEPAAESSQQMQQQPEEEGGEEAVVGLNEQDDWHMLPEDDQQPTVEPIEEPPEEAAGPSGPPQSTVEILRLLKEGKKLDKENRGVSLFQRQATAQRVEFGDGFDETQPTPGPSRSKGKQRQQSSPRKRRRAAEESSEDEEAFEHEQRTAKVQERREKAKRVRIDPSSSGAPTSHQPRARNENEDEEFQPQEQEVSPSETKAPEMTEPAPSSTFSDQKQLARVNIRAKAKPRKARTGWTAEAEEALVEYMEKFPQRYAQILAHDAASGRPLLRDRTQVNLKDKARNMAITMIKSGAGLKVGFKNIISPASAMGRKLIDEGFRVE</sequence>
<dbReference type="OrthoDB" id="5398572at2759"/>